<dbReference type="Proteomes" id="UP000678393">
    <property type="component" value="Unassembled WGS sequence"/>
</dbReference>
<evidence type="ECO:0000313" key="7">
    <source>
        <dbReference type="EMBL" id="CAG5132979.1"/>
    </source>
</evidence>
<evidence type="ECO:0000313" key="8">
    <source>
        <dbReference type="Proteomes" id="UP000678393"/>
    </source>
</evidence>
<evidence type="ECO:0000256" key="3">
    <source>
        <dbReference type="ARBA" id="ARBA00023015"/>
    </source>
</evidence>
<name>A0A8S3ZTY0_9EUPU</name>
<dbReference type="GO" id="GO:0005654">
    <property type="term" value="C:nucleoplasm"/>
    <property type="evidence" value="ECO:0007669"/>
    <property type="project" value="UniProtKB-ARBA"/>
</dbReference>
<protein>
    <recommendedName>
        <fullName evidence="9">Sin3 histone deacetylase corepressor complex component SDS3</fullName>
    </recommendedName>
</protein>
<proteinExistence type="predicted"/>
<dbReference type="AlphaFoldDB" id="A0A8S3ZTY0"/>
<evidence type="ECO:0008006" key="9">
    <source>
        <dbReference type="Google" id="ProtNLM"/>
    </source>
</evidence>
<keyword evidence="2" id="KW-0678">Repressor</keyword>
<organism evidence="7 8">
    <name type="scientific">Candidula unifasciata</name>
    <dbReference type="NCBI Taxonomy" id="100452"/>
    <lineage>
        <taxon>Eukaryota</taxon>
        <taxon>Metazoa</taxon>
        <taxon>Spiralia</taxon>
        <taxon>Lophotrochozoa</taxon>
        <taxon>Mollusca</taxon>
        <taxon>Gastropoda</taxon>
        <taxon>Heterobranchia</taxon>
        <taxon>Euthyneura</taxon>
        <taxon>Panpulmonata</taxon>
        <taxon>Eupulmonata</taxon>
        <taxon>Stylommatophora</taxon>
        <taxon>Helicina</taxon>
        <taxon>Helicoidea</taxon>
        <taxon>Geomitridae</taxon>
        <taxon>Candidula</taxon>
    </lineage>
</organism>
<dbReference type="InterPro" id="IPR013907">
    <property type="entry name" value="Sds3"/>
</dbReference>
<comment type="subcellular location">
    <subcellularLocation>
        <location evidence="1">Nucleus</location>
    </subcellularLocation>
</comment>
<keyword evidence="4" id="KW-0804">Transcription</keyword>
<feature type="compositionally biased region" description="Basic and acidic residues" evidence="6">
    <location>
        <begin position="33"/>
        <end position="45"/>
    </location>
</feature>
<reference evidence="7" key="1">
    <citation type="submission" date="2021-04" db="EMBL/GenBank/DDBJ databases">
        <authorList>
            <consortium name="Molecular Ecology Group"/>
        </authorList>
    </citation>
    <scope>NUCLEOTIDE SEQUENCE</scope>
</reference>
<evidence type="ECO:0000256" key="2">
    <source>
        <dbReference type="ARBA" id="ARBA00022491"/>
    </source>
</evidence>
<keyword evidence="8" id="KW-1185">Reference proteome</keyword>
<dbReference type="OrthoDB" id="70376at2759"/>
<evidence type="ECO:0000256" key="4">
    <source>
        <dbReference type="ARBA" id="ARBA00023163"/>
    </source>
</evidence>
<keyword evidence="5" id="KW-0539">Nucleus</keyword>
<comment type="caution">
    <text evidence="7">The sequence shown here is derived from an EMBL/GenBank/DDBJ whole genome shotgun (WGS) entry which is preliminary data.</text>
</comment>
<keyword evidence="3" id="KW-0805">Transcription regulation</keyword>
<feature type="compositionally biased region" description="Polar residues" evidence="6">
    <location>
        <begin position="60"/>
        <end position="72"/>
    </location>
</feature>
<dbReference type="GO" id="GO:0010468">
    <property type="term" value="P:regulation of gene expression"/>
    <property type="evidence" value="ECO:0007669"/>
    <property type="project" value="UniProtKB-ARBA"/>
</dbReference>
<dbReference type="EMBL" id="CAJHNH020005791">
    <property type="protein sequence ID" value="CAG5132979.1"/>
    <property type="molecule type" value="Genomic_DNA"/>
</dbReference>
<evidence type="ECO:0000256" key="6">
    <source>
        <dbReference type="SAM" id="MobiDB-lite"/>
    </source>
</evidence>
<sequence>MRKTVAVISIMSNHTNSPRRLNDFDGADSSDAENEKEADTIRGSDEDTADASETEEKPKTINNTLTPTTGQRTEMKEQMYQDKLAHIKKQIDMLQEGSLPEFLKRTKKIELQYRERLRQNEINKTVEVDRADRNFETDCNNAQKEFEKDREAMKERLLEHYKEKKVDMKESLLSDLKEKRSIIESERHTFDLNGADFMEVKPTVTRKLRRRPNDPVPVPEKRRKPAPDILFFSVSLLLDDEIIMDDLRVMLKVSGKPIARKQVISQQSPVVDNNSEVRIEDGRLWYDKKWFQRNSMVQVDSKEGGPRIYGTITSIGNQEIWIKRNSDSSKLRIYLSQFHKGKYIMKKRST</sequence>
<dbReference type="PANTHER" id="PTHR21964">
    <property type="entry name" value="BREAST CANCER METASTASIS-SUPPRESSOR 1"/>
    <property type="match status" value="1"/>
</dbReference>
<feature type="region of interest" description="Disordered" evidence="6">
    <location>
        <begin position="11"/>
        <end position="74"/>
    </location>
</feature>
<accession>A0A8S3ZTY0</accession>
<evidence type="ECO:0000256" key="5">
    <source>
        <dbReference type="ARBA" id="ARBA00023242"/>
    </source>
</evidence>
<gene>
    <name evidence="7" type="ORF">CUNI_LOCUS18537</name>
</gene>
<dbReference type="SMART" id="SM01401">
    <property type="entry name" value="Sds3"/>
    <property type="match status" value="1"/>
</dbReference>
<dbReference type="Pfam" id="PF08598">
    <property type="entry name" value="Sds3"/>
    <property type="match status" value="1"/>
</dbReference>
<evidence type="ECO:0000256" key="1">
    <source>
        <dbReference type="ARBA" id="ARBA00004123"/>
    </source>
</evidence>